<evidence type="ECO:0000256" key="4">
    <source>
        <dbReference type="ARBA" id="ARBA00023121"/>
    </source>
</evidence>
<reference evidence="6 7" key="1">
    <citation type="submission" date="2016-04" db="EMBL/GenBank/DDBJ databases">
        <title>The genome of Intoshia linei affirms orthonectids as highly simplified spiralians.</title>
        <authorList>
            <person name="Mikhailov K.V."/>
            <person name="Slusarev G.S."/>
            <person name="Nikitin M.A."/>
            <person name="Logacheva M.D."/>
            <person name="Penin A."/>
            <person name="Aleoshin V."/>
            <person name="Panchin Y.V."/>
        </authorList>
    </citation>
    <scope>NUCLEOTIDE SEQUENCE [LARGE SCALE GENOMIC DNA]</scope>
    <source>
        <strain evidence="6">Intl2013</strain>
        <tissue evidence="6">Whole animal</tissue>
    </source>
</reference>
<evidence type="ECO:0000313" key="6">
    <source>
        <dbReference type="EMBL" id="OAF67735.1"/>
    </source>
</evidence>
<evidence type="ECO:0000256" key="1">
    <source>
        <dbReference type="ARBA" id="ARBA00008102"/>
    </source>
</evidence>
<feature type="domain" description="GMP phosphodiesterase delta subunit" evidence="5">
    <location>
        <begin position="28"/>
        <end position="214"/>
    </location>
</feature>
<name>A0A177B0F8_9BILA</name>
<evidence type="ECO:0000256" key="2">
    <source>
        <dbReference type="ARBA" id="ARBA00022448"/>
    </source>
</evidence>
<sequence>MKEKNHYTVQDIINIVQPTNDYLCKICDNVYNLIFTRFTLRNIDNDDIIIDITLTKLNKENEKYTEPISYSTINTDLSCTSTNLIDSNVNENDDYEVDDDSKNIRFVRYYFKQEFIDLTNIGASIEFKIGSKEINSMRMIEKLYFKQHHLKTFDFDFGYVIPNSTNTCEIVYSFPTVSDEMKKEMINEPWETKSDAFYFVNNQLIMHNKVEYSFT</sequence>
<dbReference type="InterPro" id="IPR008015">
    <property type="entry name" value="PDED_dom"/>
</dbReference>
<evidence type="ECO:0000256" key="3">
    <source>
        <dbReference type="ARBA" id="ARBA00022927"/>
    </source>
</evidence>
<dbReference type="PANTHER" id="PTHR12951:SF1">
    <property type="entry name" value="PROTEIN UNC-119 HOMOLOG"/>
    <property type="match status" value="1"/>
</dbReference>
<dbReference type="GO" id="GO:0008289">
    <property type="term" value="F:lipid binding"/>
    <property type="evidence" value="ECO:0007669"/>
    <property type="project" value="UniProtKB-KW"/>
</dbReference>
<dbReference type="Pfam" id="PF05351">
    <property type="entry name" value="GMP_PDE_delta"/>
    <property type="match status" value="1"/>
</dbReference>
<keyword evidence="4" id="KW-0446">Lipid-binding</keyword>
<comment type="caution">
    <text evidence="6">The sequence shown here is derived from an EMBL/GenBank/DDBJ whole genome shotgun (WGS) entry which is preliminary data.</text>
</comment>
<dbReference type="SUPFAM" id="SSF81296">
    <property type="entry name" value="E set domains"/>
    <property type="match status" value="1"/>
</dbReference>
<dbReference type="GO" id="GO:0005929">
    <property type="term" value="C:cilium"/>
    <property type="evidence" value="ECO:0007669"/>
    <property type="project" value="TreeGrafter"/>
</dbReference>
<organism evidence="6 7">
    <name type="scientific">Intoshia linei</name>
    <dbReference type="NCBI Taxonomy" id="1819745"/>
    <lineage>
        <taxon>Eukaryota</taxon>
        <taxon>Metazoa</taxon>
        <taxon>Spiralia</taxon>
        <taxon>Lophotrochozoa</taxon>
        <taxon>Mesozoa</taxon>
        <taxon>Orthonectida</taxon>
        <taxon>Rhopaluridae</taxon>
        <taxon>Intoshia</taxon>
    </lineage>
</organism>
<keyword evidence="3" id="KW-0653">Protein transport</keyword>
<dbReference type="Gene3D" id="2.70.50.40">
    <property type="entry name" value="GMP phosphodiesterase, delta subunit"/>
    <property type="match status" value="1"/>
</dbReference>
<dbReference type="PANTHER" id="PTHR12951">
    <property type="entry name" value="RETINAL PROTEIN 4"/>
    <property type="match status" value="1"/>
</dbReference>
<keyword evidence="2" id="KW-0813">Transport</keyword>
<keyword evidence="7" id="KW-1185">Reference proteome</keyword>
<dbReference type="InterPro" id="IPR051519">
    <property type="entry name" value="PDE6D_unc-119_myristoyl-bd"/>
</dbReference>
<dbReference type="GO" id="GO:0042953">
    <property type="term" value="P:lipoprotein transport"/>
    <property type="evidence" value="ECO:0007669"/>
    <property type="project" value="TreeGrafter"/>
</dbReference>
<dbReference type="AlphaFoldDB" id="A0A177B0F8"/>
<protein>
    <recommendedName>
        <fullName evidence="5">GMP phosphodiesterase delta subunit domain-containing protein</fullName>
    </recommendedName>
</protein>
<dbReference type="InterPro" id="IPR037036">
    <property type="entry name" value="PDED_dom_sf"/>
</dbReference>
<dbReference type="Proteomes" id="UP000078046">
    <property type="component" value="Unassembled WGS sequence"/>
</dbReference>
<evidence type="ECO:0000313" key="7">
    <source>
        <dbReference type="Proteomes" id="UP000078046"/>
    </source>
</evidence>
<dbReference type="GO" id="GO:0007399">
    <property type="term" value="P:nervous system development"/>
    <property type="evidence" value="ECO:0007669"/>
    <property type="project" value="TreeGrafter"/>
</dbReference>
<gene>
    <name evidence="6" type="ORF">A3Q56_04531</name>
</gene>
<dbReference type="InterPro" id="IPR014756">
    <property type="entry name" value="Ig_E-set"/>
</dbReference>
<evidence type="ECO:0000259" key="5">
    <source>
        <dbReference type="Pfam" id="PF05351"/>
    </source>
</evidence>
<dbReference type="OrthoDB" id="10248777at2759"/>
<accession>A0A177B0F8</accession>
<proteinExistence type="inferred from homology"/>
<dbReference type="GO" id="GO:0060271">
    <property type="term" value="P:cilium assembly"/>
    <property type="evidence" value="ECO:0007669"/>
    <property type="project" value="TreeGrafter"/>
</dbReference>
<dbReference type="EMBL" id="LWCA01000587">
    <property type="protein sequence ID" value="OAF67735.1"/>
    <property type="molecule type" value="Genomic_DNA"/>
</dbReference>
<comment type="similarity">
    <text evidence="1">Belongs to the PDE6D/unc-119 family.</text>
</comment>